<evidence type="ECO:0000313" key="24">
    <source>
        <dbReference type="RefSeq" id="XP_049306040.1"/>
    </source>
</evidence>
<keyword evidence="5" id="KW-0001">2Fe-2S</keyword>
<organism evidence="19 20">
    <name type="scientific">Bactrocera dorsalis</name>
    <name type="common">Oriental fruit fly</name>
    <name type="synonym">Dacus dorsalis</name>
    <dbReference type="NCBI Taxonomy" id="27457"/>
    <lineage>
        <taxon>Eukaryota</taxon>
        <taxon>Metazoa</taxon>
        <taxon>Ecdysozoa</taxon>
        <taxon>Arthropoda</taxon>
        <taxon>Hexapoda</taxon>
        <taxon>Insecta</taxon>
        <taxon>Pterygota</taxon>
        <taxon>Neoptera</taxon>
        <taxon>Endopterygota</taxon>
        <taxon>Diptera</taxon>
        <taxon>Brachycera</taxon>
        <taxon>Muscomorpha</taxon>
        <taxon>Tephritoidea</taxon>
        <taxon>Tephritidae</taxon>
        <taxon>Bactrocera</taxon>
        <taxon>Bactrocera</taxon>
    </lineage>
</organism>
<comment type="subcellular location">
    <subcellularLocation>
        <location evidence="2">Membrane</location>
    </subcellularLocation>
</comment>
<keyword evidence="8" id="KW-0560">Oxidoreductase</keyword>
<evidence type="ECO:0000256" key="14">
    <source>
        <dbReference type="ARBA" id="ARBA00026095"/>
    </source>
</evidence>
<evidence type="ECO:0000313" key="20">
    <source>
        <dbReference type="RefSeq" id="XP_049306036.1"/>
    </source>
</evidence>
<evidence type="ECO:0000313" key="22">
    <source>
        <dbReference type="RefSeq" id="XP_049306038.1"/>
    </source>
</evidence>
<protein>
    <recommendedName>
        <fullName evidence="14">cholesterol 7-desaturase</fullName>
        <ecNumber evidence="14">1.14.19.21</ecNumber>
    </recommendedName>
</protein>
<evidence type="ECO:0000256" key="10">
    <source>
        <dbReference type="ARBA" id="ARBA00023014"/>
    </source>
</evidence>
<gene>
    <name evidence="20 21 22 23 24" type="primary">LOC109579336</name>
</gene>
<name>A0ABM3J9Y5_BACDO</name>
<dbReference type="Gene3D" id="3.90.380.10">
    <property type="entry name" value="Naphthalene 1,2-dioxygenase Alpha Subunit, Chain A, domain 1"/>
    <property type="match status" value="1"/>
</dbReference>
<evidence type="ECO:0000256" key="4">
    <source>
        <dbReference type="ARBA" id="ARBA00022692"/>
    </source>
</evidence>
<evidence type="ECO:0000256" key="3">
    <source>
        <dbReference type="ARBA" id="ARBA00004972"/>
    </source>
</evidence>
<dbReference type="Gene3D" id="2.102.10.10">
    <property type="entry name" value="Rieske [2Fe-2S] iron-sulphur domain"/>
    <property type="match status" value="1"/>
</dbReference>
<comment type="pathway">
    <text evidence="12">Steroid hormone biosynthesis; dafachronic acid biosynthesis.</text>
</comment>
<keyword evidence="6" id="KW-0479">Metal-binding</keyword>
<evidence type="ECO:0000256" key="13">
    <source>
        <dbReference type="ARBA" id="ARBA00025729"/>
    </source>
</evidence>
<reference evidence="19 20" key="1">
    <citation type="submission" date="2025-05" db="UniProtKB">
        <authorList>
            <consortium name="RefSeq"/>
        </authorList>
    </citation>
    <scope>NUCLEOTIDE SEQUENCE [LARGE SCALE GENOMIC DNA]</scope>
    <source>
        <tissue evidence="20 21">Adult</tissue>
    </source>
</reference>
<keyword evidence="4 17" id="KW-0812">Transmembrane</keyword>
<dbReference type="InterPro" id="IPR036922">
    <property type="entry name" value="Rieske_2Fe-2S_sf"/>
</dbReference>
<comment type="cofactor">
    <cofactor evidence="1">
        <name>Fe cation</name>
        <dbReference type="ChEBI" id="CHEBI:24875"/>
    </cofactor>
</comment>
<evidence type="ECO:0000256" key="1">
    <source>
        <dbReference type="ARBA" id="ARBA00001962"/>
    </source>
</evidence>
<dbReference type="Pfam" id="PF00355">
    <property type="entry name" value="Rieske"/>
    <property type="match status" value="1"/>
</dbReference>
<evidence type="ECO:0000256" key="9">
    <source>
        <dbReference type="ARBA" id="ARBA00023004"/>
    </source>
</evidence>
<sequence length="430" mass="50395">MDMCWDYFQIKWSDNVKTVNLLFSENLSSVITMLIIITIYWLFFVPCNWKQRYAPIRSANNCKMYGPDNAVFVRRTRRSRLIGLKELPPPYPNGWYCILESSSSLKPESKRYISCLGEHFIIFRSIDGQVSVLNAYCPHLGANMAVGGRVKGDNIECPFHQWSFRGSDGSCANIPYSCTDRKGIKVRRWICREICDSIFIWYHSERKKIQWELPLITSIENKDLVFQGSNEFYVDCHIQEIPENGADFAHFSAVHKTCLLVSEQISNKSLLFKYVQHRWEADWSTSPLPKSHVAVLQLTHYLQMFLKYKMFKMDIKAEQVGPSFVHLDIKSSILGHIDILQTVTPIEPLVQKVSHRFYARRGLGPMVKLMIFAESVMFQRDMFIWNHKVFRNTPILVKEDIAIKKFRMWFSQFYTENSISFIDARKILDW</sequence>
<keyword evidence="9" id="KW-0408">Iron</keyword>
<evidence type="ECO:0000256" key="15">
    <source>
        <dbReference type="ARBA" id="ARBA00047853"/>
    </source>
</evidence>
<dbReference type="RefSeq" id="XP_049306037.1">
    <property type="nucleotide sequence ID" value="XM_049450080.1"/>
</dbReference>
<evidence type="ECO:0000256" key="17">
    <source>
        <dbReference type="SAM" id="Phobius"/>
    </source>
</evidence>
<dbReference type="PROSITE" id="PS51296">
    <property type="entry name" value="RIESKE"/>
    <property type="match status" value="1"/>
</dbReference>
<comment type="pathway">
    <text evidence="3">Hormone biosynthesis.</text>
</comment>
<dbReference type="SUPFAM" id="SSF50022">
    <property type="entry name" value="ISP domain"/>
    <property type="match status" value="1"/>
</dbReference>
<keyword evidence="19" id="KW-1185">Reference proteome</keyword>
<evidence type="ECO:0000256" key="12">
    <source>
        <dbReference type="ARBA" id="ARBA00025712"/>
    </source>
</evidence>
<dbReference type="InterPro" id="IPR045605">
    <property type="entry name" value="KshA-like_C"/>
</dbReference>
<keyword evidence="7 17" id="KW-1133">Transmembrane helix</keyword>
<evidence type="ECO:0000313" key="21">
    <source>
        <dbReference type="RefSeq" id="XP_049306037.1"/>
    </source>
</evidence>
<evidence type="ECO:0000256" key="8">
    <source>
        <dbReference type="ARBA" id="ARBA00023002"/>
    </source>
</evidence>
<comment type="similarity">
    <text evidence="13">Belongs to the cholesterol 7-desaturase family.</text>
</comment>
<evidence type="ECO:0000256" key="6">
    <source>
        <dbReference type="ARBA" id="ARBA00022723"/>
    </source>
</evidence>
<dbReference type="Pfam" id="PF19298">
    <property type="entry name" value="KshA_C"/>
    <property type="match status" value="1"/>
</dbReference>
<comment type="catalytic activity">
    <reaction evidence="16">
        <text>cholesterol + NADPH + O2 + H(+) = 7-dehydrocholesterol + NADP(+) + 2 H2O</text>
        <dbReference type="Rhea" id="RHEA:45024"/>
        <dbReference type="ChEBI" id="CHEBI:15377"/>
        <dbReference type="ChEBI" id="CHEBI:15378"/>
        <dbReference type="ChEBI" id="CHEBI:15379"/>
        <dbReference type="ChEBI" id="CHEBI:16113"/>
        <dbReference type="ChEBI" id="CHEBI:17759"/>
        <dbReference type="ChEBI" id="CHEBI:57783"/>
        <dbReference type="ChEBI" id="CHEBI:58349"/>
        <dbReference type="EC" id="1.14.19.21"/>
    </reaction>
    <physiologicalReaction direction="left-to-right" evidence="16">
        <dbReference type="Rhea" id="RHEA:45025"/>
    </physiologicalReaction>
</comment>
<feature type="transmembrane region" description="Helical" evidence="17">
    <location>
        <begin position="27"/>
        <end position="47"/>
    </location>
</feature>
<proteinExistence type="inferred from homology"/>
<evidence type="ECO:0000259" key="18">
    <source>
        <dbReference type="PROSITE" id="PS51296"/>
    </source>
</evidence>
<keyword evidence="11 17" id="KW-0472">Membrane</keyword>
<evidence type="ECO:0000313" key="23">
    <source>
        <dbReference type="RefSeq" id="XP_049306039.1"/>
    </source>
</evidence>
<evidence type="ECO:0000313" key="19">
    <source>
        <dbReference type="Proteomes" id="UP001652620"/>
    </source>
</evidence>
<dbReference type="RefSeq" id="XP_049306040.1">
    <property type="nucleotide sequence ID" value="XM_049450083.1"/>
</dbReference>
<dbReference type="Proteomes" id="UP001652620">
    <property type="component" value="Chromosome 2"/>
</dbReference>
<dbReference type="InterPro" id="IPR017941">
    <property type="entry name" value="Rieske_2Fe-2S"/>
</dbReference>
<dbReference type="GeneID" id="109579336"/>
<dbReference type="SUPFAM" id="SSF55961">
    <property type="entry name" value="Bet v1-like"/>
    <property type="match status" value="1"/>
</dbReference>
<evidence type="ECO:0000256" key="7">
    <source>
        <dbReference type="ARBA" id="ARBA00022989"/>
    </source>
</evidence>
<dbReference type="EC" id="1.14.19.21" evidence="14"/>
<dbReference type="PANTHER" id="PTHR21266">
    <property type="entry name" value="IRON-SULFUR DOMAIN CONTAINING PROTEIN"/>
    <property type="match status" value="1"/>
</dbReference>
<evidence type="ECO:0000256" key="2">
    <source>
        <dbReference type="ARBA" id="ARBA00004370"/>
    </source>
</evidence>
<dbReference type="InterPro" id="IPR050584">
    <property type="entry name" value="Cholesterol_7-desaturase"/>
</dbReference>
<comment type="catalytic activity">
    <reaction evidence="15">
        <text>cholesterol + NADH + O2 + H(+) = 7-dehydrocholesterol + NAD(+) + 2 H2O</text>
        <dbReference type="Rhea" id="RHEA:51644"/>
        <dbReference type="ChEBI" id="CHEBI:15377"/>
        <dbReference type="ChEBI" id="CHEBI:15378"/>
        <dbReference type="ChEBI" id="CHEBI:15379"/>
        <dbReference type="ChEBI" id="CHEBI:16113"/>
        <dbReference type="ChEBI" id="CHEBI:17759"/>
        <dbReference type="ChEBI" id="CHEBI:57540"/>
        <dbReference type="ChEBI" id="CHEBI:57945"/>
        <dbReference type="EC" id="1.14.19.21"/>
    </reaction>
    <physiologicalReaction direction="left-to-right" evidence="15">
        <dbReference type="Rhea" id="RHEA:51645"/>
    </physiologicalReaction>
</comment>
<dbReference type="RefSeq" id="XP_049306039.1">
    <property type="nucleotide sequence ID" value="XM_049450082.1"/>
</dbReference>
<dbReference type="PANTHER" id="PTHR21266:SF32">
    <property type="entry name" value="CHOLESTEROL 7-DESATURASE NVD"/>
    <property type="match status" value="1"/>
</dbReference>
<dbReference type="RefSeq" id="XP_049306036.1">
    <property type="nucleotide sequence ID" value="XM_049450079.1"/>
</dbReference>
<dbReference type="RefSeq" id="XP_049306038.1">
    <property type="nucleotide sequence ID" value="XM_049450081.1"/>
</dbReference>
<evidence type="ECO:0000256" key="5">
    <source>
        <dbReference type="ARBA" id="ARBA00022714"/>
    </source>
</evidence>
<evidence type="ECO:0000256" key="11">
    <source>
        <dbReference type="ARBA" id="ARBA00023136"/>
    </source>
</evidence>
<keyword evidence="10" id="KW-0411">Iron-sulfur</keyword>
<accession>A0ABM3J9Y5</accession>
<feature type="domain" description="Rieske" evidence="18">
    <location>
        <begin position="95"/>
        <end position="200"/>
    </location>
</feature>
<dbReference type="CDD" id="cd03469">
    <property type="entry name" value="Rieske_RO_Alpha_N"/>
    <property type="match status" value="1"/>
</dbReference>
<evidence type="ECO:0000256" key="16">
    <source>
        <dbReference type="ARBA" id="ARBA00049548"/>
    </source>
</evidence>